<sequence>MAGILYVQTSGTDTPERLYAPFILGMTAAAMDIEATIFFMIRGVTAVRAGEAEKIRIGTFPPLSEVMRQALDAGVRIYICEQSTQLLGIPRGDFIPEGTIAGGATLNDLALDADAVLTF</sequence>
<dbReference type="Gene3D" id="3.40.1260.10">
    <property type="entry name" value="DsrEFH-like"/>
    <property type="match status" value="1"/>
</dbReference>
<dbReference type="PANTHER" id="PTHR34655:SF2">
    <property type="entry name" value="PEROXIREDOXIN FAMILY PROTEIN"/>
    <property type="match status" value="1"/>
</dbReference>
<keyword evidence="2" id="KW-1185">Reference proteome</keyword>
<dbReference type="EMBL" id="PGCL01000003">
    <property type="protein sequence ID" value="TAJ43940.1"/>
    <property type="molecule type" value="Genomic_DNA"/>
</dbReference>
<gene>
    <name evidence="1" type="ORF">CUJ86_07750</name>
</gene>
<dbReference type="SUPFAM" id="SSF75169">
    <property type="entry name" value="DsrEFH-like"/>
    <property type="match status" value="1"/>
</dbReference>
<dbReference type="AlphaFoldDB" id="A0A483CS19"/>
<dbReference type="RefSeq" id="WP_130647001.1">
    <property type="nucleotide sequence ID" value="NZ_PGCL01000003.1"/>
</dbReference>
<dbReference type="Proteomes" id="UP000292580">
    <property type="component" value="Unassembled WGS sequence"/>
</dbReference>
<dbReference type="InterPro" id="IPR003787">
    <property type="entry name" value="Sulphur_relay_DsrE/F-like"/>
</dbReference>
<reference evidence="1 2" key="1">
    <citation type="submission" date="2017-11" db="EMBL/GenBank/DDBJ databases">
        <title>Isolation and Characterization of Methanofollis Species from Methane Seep Offshore SW Taiwan.</title>
        <authorList>
            <person name="Teng N.-H."/>
            <person name="Lai M.-C."/>
            <person name="Chen S.-C."/>
        </authorList>
    </citation>
    <scope>NUCLEOTIDE SEQUENCE [LARGE SCALE GENOMIC DNA]</scope>
    <source>
        <strain evidence="1 2">FWC-SCC2</strain>
    </source>
</reference>
<protein>
    <submittedName>
        <fullName evidence="1">Sulfur reduction protein DsrE</fullName>
    </submittedName>
</protein>
<dbReference type="OrthoDB" id="45650at2157"/>
<evidence type="ECO:0000313" key="1">
    <source>
        <dbReference type="EMBL" id="TAJ43940.1"/>
    </source>
</evidence>
<dbReference type="PANTHER" id="PTHR34655">
    <property type="entry name" value="CONSERVED WITHIN P. AEROPHILUM"/>
    <property type="match status" value="1"/>
</dbReference>
<evidence type="ECO:0000313" key="2">
    <source>
        <dbReference type="Proteomes" id="UP000292580"/>
    </source>
</evidence>
<accession>A0A483CS19</accession>
<comment type="caution">
    <text evidence="1">The sequence shown here is derived from an EMBL/GenBank/DDBJ whole genome shotgun (WGS) entry which is preliminary data.</text>
</comment>
<name>A0A483CS19_9EURY</name>
<dbReference type="InterPro" id="IPR027396">
    <property type="entry name" value="DsrEFH-like"/>
</dbReference>
<dbReference type="Pfam" id="PF02635">
    <property type="entry name" value="DsrE"/>
    <property type="match status" value="1"/>
</dbReference>
<proteinExistence type="predicted"/>
<organism evidence="1 2">
    <name type="scientific">Methanofollis fontis</name>
    <dbReference type="NCBI Taxonomy" id="2052832"/>
    <lineage>
        <taxon>Archaea</taxon>
        <taxon>Methanobacteriati</taxon>
        <taxon>Methanobacteriota</taxon>
        <taxon>Stenosarchaea group</taxon>
        <taxon>Methanomicrobia</taxon>
        <taxon>Methanomicrobiales</taxon>
        <taxon>Methanomicrobiaceae</taxon>
        <taxon>Methanofollis</taxon>
    </lineage>
</organism>